<organism evidence="5 6">
    <name type="scientific">Pedobacter steynii</name>
    <dbReference type="NCBI Taxonomy" id="430522"/>
    <lineage>
        <taxon>Bacteria</taxon>
        <taxon>Pseudomonadati</taxon>
        <taxon>Bacteroidota</taxon>
        <taxon>Sphingobacteriia</taxon>
        <taxon>Sphingobacteriales</taxon>
        <taxon>Sphingobacteriaceae</taxon>
        <taxon>Pedobacter</taxon>
    </lineage>
</organism>
<feature type="domain" description="HTH araC/xylS-type" evidence="4">
    <location>
        <begin position="233"/>
        <end position="330"/>
    </location>
</feature>
<evidence type="ECO:0000256" key="2">
    <source>
        <dbReference type="ARBA" id="ARBA00023125"/>
    </source>
</evidence>
<dbReference type="GO" id="GO:0043565">
    <property type="term" value="F:sequence-specific DNA binding"/>
    <property type="evidence" value="ECO:0007669"/>
    <property type="project" value="InterPro"/>
</dbReference>
<keyword evidence="2" id="KW-0238">DNA-binding</keyword>
<evidence type="ECO:0000256" key="1">
    <source>
        <dbReference type="ARBA" id="ARBA00023015"/>
    </source>
</evidence>
<dbReference type="InterPro" id="IPR053142">
    <property type="entry name" value="PchR_regulatory_protein"/>
</dbReference>
<dbReference type="InterPro" id="IPR020449">
    <property type="entry name" value="Tscrpt_reg_AraC-type_HTH"/>
</dbReference>
<sequence length="330" mass="37945">MRIKSKLLHMDQWISNKEIPEAYDPNSLMLEEIVEMEDETIKQLRSIQLSTSGAFIIDTTMNFNQTVVDLFEIEGSSITLDFMLEGSPIERVEKLAALEDAPQEYHTIRYTPSFKGTFEMSPFQPINYFCVILSEDFYFNLIGQQSELQREFASQVAGRKHSYFAPVGSPITASIKNAISDILRCKRKGILKRMFVEAKIRELLVLQLDQLKQEPKLISGKGFLKEGELHKLMAAKEILESNYANPPLLSELSKMVSLNEFKLKNGFKEKFNTTIYQYIIRLKMENARYLLHQKTQSIGEIAYLSGYKDVSNFSTAFKAFYGFSPKKMRG</sequence>
<evidence type="ECO:0000256" key="3">
    <source>
        <dbReference type="ARBA" id="ARBA00023163"/>
    </source>
</evidence>
<evidence type="ECO:0000313" key="6">
    <source>
        <dbReference type="Proteomes" id="UP000094313"/>
    </source>
</evidence>
<dbReference type="PRINTS" id="PR00032">
    <property type="entry name" value="HTHARAC"/>
</dbReference>
<dbReference type="InterPro" id="IPR009057">
    <property type="entry name" value="Homeodomain-like_sf"/>
</dbReference>
<dbReference type="InterPro" id="IPR018060">
    <property type="entry name" value="HTH_AraC"/>
</dbReference>
<dbReference type="PROSITE" id="PS00041">
    <property type="entry name" value="HTH_ARAC_FAMILY_1"/>
    <property type="match status" value="1"/>
</dbReference>
<name>A0A1D7QQR4_9SPHI</name>
<keyword evidence="1" id="KW-0805">Transcription regulation</keyword>
<dbReference type="Pfam" id="PF12833">
    <property type="entry name" value="HTH_18"/>
    <property type="match status" value="1"/>
</dbReference>
<dbReference type="Proteomes" id="UP000094313">
    <property type="component" value="Chromosome"/>
</dbReference>
<dbReference type="GO" id="GO:0003700">
    <property type="term" value="F:DNA-binding transcription factor activity"/>
    <property type="evidence" value="ECO:0007669"/>
    <property type="project" value="InterPro"/>
</dbReference>
<evidence type="ECO:0000259" key="4">
    <source>
        <dbReference type="PROSITE" id="PS01124"/>
    </source>
</evidence>
<dbReference type="PANTHER" id="PTHR47893:SF1">
    <property type="entry name" value="REGULATORY PROTEIN PCHR"/>
    <property type="match status" value="1"/>
</dbReference>
<dbReference type="EMBL" id="CP017141">
    <property type="protein sequence ID" value="AOM81007.1"/>
    <property type="molecule type" value="Genomic_DNA"/>
</dbReference>
<keyword evidence="3" id="KW-0804">Transcription</keyword>
<dbReference type="KEGG" id="psty:BFS30_24955"/>
<dbReference type="PANTHER" id="PTHR47893">
    <property type="entry name" value="REGULATORY PROTEIN PCHR"/>
    <property type="match status" value="1"/>
</dbReference>
<proteinExistence type="predicted"/>
<gene>
    <name evidence="5" type="ORF">BFS30_24955</name>
</gene>
<accession>A0A1D7QQR4</accession>
<keyword evidence="6" id="KW-1185">Reference proteome</keyword>
<reference evidence="5 6" key="1">
    <citation type="submission" date="2016-08" db="EMBL/GenBank/DDBJ databases">
        <authorList>
            <person name="Seilhamer J.J."/>
        </authorList>
    </citation>
    <scope>NUCLEOTIDE SEQUENCE [LARGE SCALE GENOMIC DNA]</scope>
    <source>
        <strain evidence="5 6">DX4</strain>
    </source>
</reference>
<protein>
    <recommendedName>
        <fullName evidence="4">HTH araC/xylS-type domain-containing protein</fullName>
    </recommendedName>
</protein>
<dbReference type="SMART" id="SM00342">
    <property type="entry name" value="HTH_ARAC"/>
    <property type="match status" value="1"/>
</dbReference>
<dbReference type="InterPro" id="IPR018062">
    <property type="entry name" value="HTH_AraC-typ_CS"/>
</dbReference>
<dbReference type="SUPFAM" id="SSF46689">
    <property type="entry name" value="Homeodomain-like"/>
    <property type="match status" value="1"/>
</dbReference>
<dbReference type="PROSITE" id="PS01124">
    <property type="entry name" value="HTH_ARAC_FAMILY_2"/>
    <property type="match status" value="1"/>
</dbReference>
<dbReference type="AlphaFoldDB" id="A0A1D7QQR4"/>
<evidence type="ECO:0000313" key="5">
    <source>
        <dbReference type="EMBL" id="AOM81007.1"/>
    </source>
</evidence>
<dbReference type="Gene3D" id="1.10.10.60">
    <property type="entry name" value="Homeodomain-like"/>
    <property type="match status" value="2"/>
</dbReference>